<evidence type="ECO:0000313" key="2">
    <source>
        <dbReference type="Proteomes" id="UP000257323"/>
    </source>
</evidence>
<sequence>MRKWILIFLVITIIHSVFIPTLMAQTGPGQYTEEAPLGSWNILGPDTAAGLGSGFCRLARATLSEVIYSNPALLTKLPPLTFSLSSSFNQTQLFSYWLVNTGVISTRGNLTARTWQLDHLGLSWRAGRWTIGLGLALTENYGRPGLEYRYVYNQVVYNQMQIWQVGHLSGYAISLAGRLTRKLSLGASLIYERGYLERSLDEFWTQEEIQLLDYRYQKITGFRAVAGLSYEISDRLSLGFSLSPPYIRKVKGESSLTYLTPLTEIETGSQASDRIKRPLVLGLGGKLVINQHLDAYLDILYFGWKRYRFSYFGEDQFRNFRDTVRIGAGLEYRTRFRFLGRTWASPYYLGLAVDPQPDLEVRSTYYFLTFGSGLKNELLGLSFSAALGLESGSGHALKRHKLAITLDFYPDLKKNSGKIK</sequence>
<dbReference type="AlphaFoldDB" id="A0A3E2BP94"/>
<protein>
    <recommendedName>
        <fullName evidence="3">Long-chain fatty acid transport protein</fullName>
    </recommendedName>
</protein>
<gene>
    <name evidence="1" type="ORF">OP8BY_1699</name>
</gene>
<name>A0A3E2BP94_9BACT</name>
<dbReference type="Gene3D" id="2.40.160.60">
    <property type="entry name" value="Outer membrane protein transport protein (OMPP1/FadL/TodX)"/>
    <property type="match status" value="1"/>
</dbReference>
<dbReference type="Proteomes" id="UP000257323">
    <property type="component" value="Unassembled WGS sequence"/>
</dbReference>
<proteinExistence type="predicted"/>
<accession>A0A3E2BP94</accession>
<dbReference type="SUPFAM" id="SSF56935">
    <property type="entry name" value="Porins"/>
    <property type="match status" value="1"/>
</dbReference>
<organism evidence="1 2">
    <name type="scientific">Candidatus Saccharicenans subterraneus</name>
    <dbReference type="NCBI Taxonomy" id="2508984"/>
    <lineage>
        <taxon>Bacteria</taxon>
        <taxon>Candidatus Aminicenantota</taxon>
        <taxon>Candidatus Aminicenantia</taxon>
        <taxon>Candidatus Aminicenantales</taxon>
        <taxon>Candidatus Saccharicenantaceae</taxon>
        <taxon>Candidatus Saccharicenans</taxon>
    </lineage>
</organism>
<evidence type="ECO:0008006" key="3">
    <source>
        <dbReference type="Google" id="ProtNLM"/>
    </source>
</evidence>
<dbReference type="EMBL" id="QUAH01000003">
    <property type="protein sequence ID" value="RFT16521.1"/>
    <property type="molecule type" value="Genomic_DNA"/>
</dbReference>
<evidence type="ECO:0000313" key="1">
    <source>
        <dbReference type="EMBL" id="RFT16521.1"/>
    </source>
</evidence>
<comment type="caution">
    <text evidence="1">The sequence shown here is derived from an EMBL/GenBank/DDBJ whole genome shotgun (WGS) entry which is preliminary data.</text>
</comment>
<reference evidence="1 2" key="1">
    <citation type="submission" date="2018-08" db="EMBL/GenBank/DDBJ databases">
        <title>Genome analysis of the thermophilic bacterium of the candidate phylum Aminicenantes from deep subsurface aquifer revealed its physiology and ecological role.</title>
        <authorList>
            <person name="Kadnikov V.V."/>
            <person name="Mardanov A.V."/>
            <person name="Beletsky A.V."/>
            <person name="Karnachuk O.V."/>
            <person name="Ravin N.V."/>
        </authorList>
    </citation>
    <scope>NUCLEOTIDE SEQUENCE [LARGE SCALE GENOMIC DNA]</scope>
    <source>
        <strain evidence="1">BY38</strain>
    </source>
</reference>